<comment type="catalytic activity">
    <reaction evidence="7">
        <text>L-cysteinyl-[prolipoprotein] + a 1,2-diacyl-sn-glycero-3-phospho-(1'-sn-glycerol) = an S-1,2-diacyl-sn-glyceryl-L-cysteinyl-[prolipoprotein] + sn-glycerol 1-phosphate + H(+)</text>
        <dbReference type="Rhea" id="RHEA:56712"/>
        <dbReference type="Rhea" id="RHEA-COMP:14679"/>
        <dbReference type="Rhea" id="RHEA-COMP:14680"/>
        <dbReference type="ChEBI" id="CHEBI:15378"/>
        <dbReference type="ChEBI" id="CHEBI:29950"/>
        <dbReference type="ChEBI" id="CHEBI:57685"/>
        <dbReference type="ChEBI" id="CHEBI:64716"/>
        <dbReference type="ChEBI" id="CHEBI:140658"/>
        <dbReference type="EC" id="2.5.1.145"/>
    </reaction>
</comment>
<evidence type="ECO:0000313" key="9">
    <source>
        <dbReference type="Proteomes" id="UP000712007"/>
    </source>
</evidence>
<evidence type="ECO:0000256" key="1">
    <source>
        <dbReference type="ARBA" id="ARBA00007150"/>
    </source>
</evidence>
<dbReference type="GO" id="GO:0042158">
    <property type="term" value="P:lipoprotein biosynthetic process"/>
    <property type="evidence" value="ECO:0007669"/>
    <property type="project" value="UniProtKB-UniRule"/>
</dbReference>
<reference evidence="8" key="2">
    <citation type="journal article" date="2021" name="PeerJ">
        <title>Extensive microbial diversity within the chicken gut microbiome revealed by metagenomics and culture.</title>
        <authorList>
            <person name="Gilroy R."/>
            <person name="Ravi A."/>
            <person name="Getino M."/>
            <person name="Pursley I."/>
            <person name="Horton D.L."/>
            <person name="Alikhan N.F."/>
            <person name="Baker D."/>
            <person name="Gharbi K."/>
            <person name="Hall N."/>
            <person name="Watson M."/>
            <person name="Adriaenssens E.M."/>
            <person name="Foster-Nyarko E."/>
            <person name="Jarju S."/>
            <person name="Secka A."/>
            <person name="Antonio M."/>
            <person name="Oren A."/>
            <person name="Chaudhuri R.R."/>
            <person name="La Ragione R."/>
            <person name="Hildebrand F."/>
            <person name="Pallen M.J."/>
        </authorList>
    </citation>
    <scope>NUCLEOTIDE SEQUENCE</scope>
    <source>
        <strain evidence="8">3924</strain>
    </source>
</reference>
<dbReference type="Pfam" id="PF01790">
    <property type="entry name" value="LGT"/>
    <property type="match status" value="1"/>
</dbReference>
<comment type="function">
    <text evidence="7">Catalyzes the transfer of the diacylglyceryl group from phosphatidylglycerol to the sulfhydryl group of the N-terminal cysteine of a prolipoprotein, the first step in the formation of mature lipoproteins.</text>
</comment>
<comment type="caution">
    <text evidence="8">The sequence shown here is derived from an EMBL/GenBank/DDBJ whole genome shotgun (WGS) entry which is preliminary data.</text>
</comment>
<keyword evidence="3 7" id="KW-0808">Transferase</keyword>
<evidence type="ECO:0000256" key="6">
    <source>
        <dbReference type="ARBA" id="ARBA00023136"/>
    </source>
</evidence>
<evidence type="ECO:0000313" key="8">
    <source>
        <dbReference type="EMBL" id="MBO8440395.1"/>
    </source>
</evidence>
<protein>
    <recommendedName>
        <fullName evidence="7">Phosphatidylglycerol--prolipoprotein diacylglyceryl transferase</fullName>
        <ecNumber evidence="7">2.5.1.145</ecNumber>
    </recommendedName>
</protein>
<feature type="transmembrane region" description="Helical" evidence="7">
    <location>
        <begin position="56"/>
        <end position="76"/>
    </location>
</feature>
<reference evidence="8" key="1">
    <citation type="submission" date="2020-10" db="EMBL/GenBank/DDBJ databases">
        <authorList>
            <person name="Gilroy R."/>
        </authorList>
    </citation>
    <scope>NUCLEOTIDE SEQUENCE</scope>
    <source>
        <strain evidence="8">3924</strain>
    </source>
</reference>
<evidence type="ECO:0000256" key="3">
    <source>
        <dbReference type="ARBA" id="ARBA00022679"/>
    </source>
</evidence>
<keyword evidence="6 7" id="KW-0472">Membrane</keyword>
<dbReference type="HAMAP" id="MF_01147">
    <property type="entry name" value="Lgt"/>
    <property type="match status" value="1"/>
</dbReference>
<dbReference type="InterPro" id="IPR001640">
    <property type="entry name" value="Lgt"/>
</dbReference>
<dbReference type="EC" id="2.5.1.145" evidence="7"/>
<keyword evidence="5 7" id="KW-1133">Transmembrane helix</keyword>
<dbReference type="GO" id="GO:0005886">
    <property type="term" value="C:plasma membrane"/>
    <property type="evidence" value="ECO:0007669"/>
    <property type="project" value="UniProtKB-SubCell"/>
</dbReference>
<evidence type="ECO:0000256" key="5">
    <source>
        <dbReference type="ARBA" id="ARBA00022989"/>
    </source>
</evidence>
<proteinExistence type="inferred from homology"/>
<dbReference type="GO" id="GO:0008961">
    <property type="term" value="F:phosphatidylglycerol-prolipoprotein diacylglyceryl transferase activity"/>
    <property type="evidence" value="ECO:0007669"/>
    <property type="project" value="UniProtKB-UniRule"/>
</dbReference>
<evidence type="ECO:0000256" key="7">
    <source>
        <dbReference type="HAMAP-Rule" id="MF_01147"/>
    </source>
</evidence>
<dbReference type="AlphaFoldDB" id="A0A940DKX7"/>
<dbReference type="EMBL" id="JADIMV010000121">
    <property type="protein sequence ID" value="MBO8440395.1"/>
    <property type="molecule type" value="Genomic_DNA"/>
</dbReference>
<feature type="transmembrane region" description="Helical" evidence="7">
    <location>
        <begin position="248"/>
        <end position="266"/>
    </location>
</feature>
<feature type="transmembrane region" description="Helical" evidence="7">
    <location>
        <begin position="120"/>
        <end position="139"/>
    </location>
</feature>
<feature type="transmembrane region" description="Helical" evidence="7">
    <location>
        <begin position="23"/>
        <end position="44"/>
    </location>
</feature>
<dbReference type="NCBIfam" id="TIGR00544">
    <property type="entry name" value="lgt"/>
    <property type="match status" value="1"/>
</dbReference>
<gene>
    <name evidence="7 8" type="primary">lgt</name>
    <name evidence="8" type="ORF">IAC51_07075</name>
</gene>
<keyword evidence="2 7" id="KW-1003">Cell membrane</keyword>
<feature type="binding site" evidence="7">
    <location>
        <position position="140"/>
    </location>
    <ligand>
        <name>a 1,2-diacyl-sn-glycero-3-phospho-(1'-sn-glycerol)</name>
        <dbReference type="ChEBI" id="CHEBI:64716"/>
    </ligand>
</feature>
<feature type="transmembrane region" description="Helical" evidence="7">
    <location>
        <begin position="209"/>
        <end position="228"/>
    </location>
</feature>
<organism evidence="8 9">
    <name type="scientific">Candidatus Aphodosoma intestinipullorum</name>
    <dbReference type="NCBI Taxonomy" id="2840674"/>
    <lineage>
        <taxon>Bacteria</taxon>
        <taxon>Pseudomonadati</taxon>
        <taxon>Bacteroidota</taxon>
        <taxon>Bacteroidia</taxon>
        <taxon>Bacteroidales</taxon>
        <taxon>Candidatus Aphodosoma</taxon>
    </lineage>
</organism>
<comment type="pathway">
    <text evidence="7">Protein modification; lipoprotein biosynthesis (diacylglyceryl transfer).</text>
</comment>
<evidence type="ECO:0000256" key="2">
    <source>
        <dbReference type="ARBA" id="ARBA00022475"/>
    </source>
</evidence>
<sequence>MLLSIIWNPDPVMFSVGPLSVRWYGFFYALGFFIAITIIARIFKHDGAPESWVDKVFIYMILATIIGARLGHVFFYDWDYYSQHPAEILMVWKGGLASHGGAAALLLTAWLMSKYMTKQSIFWLADRVFVGAMAVAPLIRLGNLMNSEIYGHPTTMPWGFVFERGHERFFDAAGNLLPCHPTQLYEAAAYLLIFALLMWLYWKKDAGSYNGLLTGVGFTGVFLARQIIEFLKNDQSAFEADMTFNMGQWLSLPFVILGIVLIIRALKKGKVVYHLPAEKAAPAKENKKPGKA</sequence>
<dbReference type="Proteomes" id="UP000712007">
    <property type="component" value="Unassembled WGS sequence"/>
</dbReference>
<comment type="subcellular location">
    <subcellularLocation>
        <location evidence="7">Cell membrane</location>
        <topology evidence="7">Multi-pass membrane protein</topology>
    </subcellularLocation>
</comment>
<feature type="transmembrane region" description="Helical" evidence="7">
    <location>
        <begin position="96"/>
        <end position="113"/>
    </location>
</feature>
<name>A0A940DKX7_9BACT</name>
<dbReference type="PANTHER" id="PTHR30589:SF0">
    <property type="entry name" value="PHOSPHATIDYLGLYCEROL--PROLIPOPROTEIN DIACYLGLYCERYL TRANSFERASE"/>
    <property type="match status" value="1"/>
</dbReference>
<dbReference type="PANTHER" id="PTHR30589">
    <property type="entry name" value="PROLIPOPROTEIN DIACYLGLYCERYL TRANSFERASE"/>
    <property type="match status" value="1"/>
</dbReference>
<evidence type="ECO:0000256" key="4">
    <source>
        <dbReference type="ARBA" id="ARBA00022692"/>
    </source>
</evidence>
<accession>A0A940DKX7</accession>
<keyword evidence="4 7" id="KW-0812">Transmembrane</keyword>
<feature type="transmembrane region" description="Helical" evidence="7">
    <location>
        <begin position="184"/>
        <end position="202"/>
    </location>
</feature>
<comment type="similarity">
    <text evidence="1 7">Belongs to the Lgt family.</text>
</comment>